<comment type="caution">
    <text evidence="1">The sequence shown here is derived from an EMBL/GenBank/DDBJ whole genome shotgun (WGS) entry which is preliminary data.</text>
</comment>
<dbReference type="Proteomes" id="UP000004410">
    <property type="component" value="Unassembled WGS sequence"/>
</dbReference>
<dbReference type="EMBL" id="AAYG02000001">
    <property type="protein sequence ID" value="EDN79523.1"/>
    <property type="molecule type" value="Genomic_DNA"/>
</dbReference>
<gene>
    <name evidence="1" type="ORF">RUMGNA_00034</name>
</gene>
<dbReference type="PaxDb" id="411470-RUMGNA_00034"/>
<evidence type="ECO:0000313" key="1">
    <source>
        <dbReference type="EMBL" id="EDN79523.1"/>
    </source>
</evidence>
<proteinExistence type="predicted"/>
<dbReference type="AlphaFoldDB" id="A7AXM2"/>
<protein>
    <submittedName>
        <fullName evidence="1">Uncharacterized protein</fullName>
    </submittedName>
</protein>
<dbReference type="RefSeq" id="WP_004840021.1">
    <property type="nucleotide sequence ID" value="NZ_AAYG02000001.1"/>
</dbReference>
<name>A7AXM2_MEDG7</name>
<accession>A7AXM2</accession>
<dbReference type="GeneID" id="57432482"/>
<reference evidence="1 2" key="2">
    <citation type="submission" date="2007-06" db="EMBL/GenBank/DDBJ databases">
        <title>Draft genome sequence of Ruminococcus gnavus (ATCC 29149).</title>
        <authorList>
            <person name="Sudarsanam P."/>
            <person name="Ley R."/>
            <person name="Guruge J."/>
            <person name="Turnbaugh P.J."/>
            <person name="Mahowald M."/>
            <person name="Liep D."/>
            <person name="Gordon J."/>
        </authorList>
    </citation>
    <scope>NUCLEOTIDE SEQUENCE [LARGE SCALE GENOMIC DNA]</scope>
    <source>
        <strain evidence="1 2">ATCC 29149</strain>
    </source>
</reference>
<organism evidence="1 2">
    <name type="scientific">Mediterraneibacter gnavus (strain ATCC 29149 / DSM 114966 / JCM 6515 / VPI C7-9)</name>
    <name type="common">Ruminococcus gnavus</name>
    <dbReference type="NCBI Taxonomy" id="411470"/>
    <lineage>
        <taxon>Bacteria</taxon>
        <taxon>Bacillati</taxon>
        <taxon>Bacillota</taxon>
        <taxon>Clostridia</taxon>
        <taxon>Lachnospirales</taxon>
        <taxon>Lachnospiraceae</taxon>
        <taxon>Mediterraneibacter</taxon>
    </lineage>
</organism>
<reference evidence="1 2" key="1">
    <citation type="submission" date="2007-04" db="EMBL/GenBank/DDBJ databases">
        <authorList>
            <person name="Fulton L."/>
            <person name="Clifton S."/>
            <person name="Fulton B."/>
            <person name="Xu J."/>
            <person name="Minx P."/>
            <person name="Pepin K.H."/>
            <person name="Johnson M."/>
            <person name="Thiruvilangam P."/>
            <person name="Bhonagiri V."/>
            <person name="Nash W.E."/>
            <person name="Mardis E.R."/>
            <person name="Wilson R.K."/>
        </authorList>
    </citation>
    <scope>NUCLEOTIDE SEQUENCE [LARGE SCALE GENOMIC DNA]</scope>
    <source>
        <strain evidence="1 2">ATCC 29149</strain>
    </source>
</reference>
<sequence>MEKKFKTGDRVYHRNLKQYGKFIGYAWESDDECDVEFEEEDGYVEQKHVSVSWLDLADSIEPVLAANGEPIKDRGSLIDFSR</sequence>
<evidence type="ECO:0000313" key="2">
    <source>
        <dbReference type="Proteomes" id="UP000004410"/>
    </source>
</evidence>